<dbReference type="Proteomes" id="UP000007752">
    <property type="component" value="Chromosome 12"/>
</dbReference>
<dbReference type="EMBL" id="CM000149">
    <property type="protein sequence ID" value="EAZ19853.1"/>
    <property type="molecule type" value="Genomic_DNA"/>
</dbReference>
<evidence type="ECO:0000313" key="1">
    <source>
        <dbReference type="EMBL" id="EAZ19853.1"/>
    </source>
</evidence>
<sequence length="69" mass="7503">MTVGPDPQWVPSDLEVVAKVEAGEEAVTDSGIVVAVRMGMVRFWIEPKPFYMTPLIHGSTGTTLNDSIK</sequence>
<reference evidence="1" key="1">
    <citation type="journal article" date="2005" name="PLoS Biol.">
        <title>The genomes of Oryza sativa: a history of duplications.</title>
        <authorList>
            <person name="Yu J."/>
            <person name="Wang J."/>
            <person name="Lin W."/>
            <person name="Li S."/>
            <person name="Li H."/>
            <person name="Zhou J."/>
            <person name="Ni P."/>
            <person name="Dong W."/>
            <person name="Hu S."/>
            <person name="Zeng C."/>
            <person name="Zhang J."/>
            <person name="Zhang Y."/>
            <person name="Li R."/>
            <person name="Xu Z."/>
            <person name="Li S."/>
            <person name="Li X."/>
            <person name="Zheng H."/>
            <person name="Cong L."/>
            <person name="Lin L."/>
            <person name="Yin J."/>
            <person name="Geng J."/>
            <person name="Li G."/>
            <person name="Shi J."/>
            <person name="Liu J."/>
            <person name="Lv H."/>
            <person name="Li J."/>
            <person name="Wang J."/>
            <person name="Deng Y."/>
            <person name="Ran L."/>
            <person name="Shi X."/>
            <person name="Wang X."/>
            <person name="Wu Q."/>
            <person name="Li C."/>
            <person name="Ren X."/>
            <person name="Wang J."/>
            <person name="Wang X."/>
            <person name="Li D."/>
            <person name="Liu D."/>
            <person name="Zhang X."/>
            <person name="Ji Z."/>
            <person name="Zhao W."/>
            <person name="Sun Y."/>
            <person name="Zhang Z."/>
            <person name="Bao J."/>
            <person name="Han Y."/>
            <person name="Dong L."/>
            <person name="Ji J."/>
            <person name="Chen P."/>
            <person name="Wu S."/>
            <person name="Liu J."/>
            <person name="Xiao Y."/>
            <person name="Bu D."/>
            <person name="Tan J."/>
            <person name="Yang L."/>
            <person name="Ye C."/>
            <person name="Zhang J."/>
            <person name="Xu J."/>
            <person name="Zhou Y."/>
            <person name="Yu Y."/>
            <person name="Zhang B."/>
            <person name="Zhuang S."/>
            <person name="Wei H."/>
            <person name="Liu B."/>
            <person name="Lei M."/>
            <person name="Yu H."/>
            <person name="Li Y."/>
            <person name="Xu H."/>
            <person name="Wei S."/>
            <person name="He X."/>
            <person name="Fang L."/>
            <person name="Zhang Z."/>
            <person name="Zhang Y."/>
            <person name="Huang X."/>
            <person name="Su Z."/>
            <person name="Tong W."/>
            <person name="Li J."/>
            <person name="Tong Z."/>
            <person name="Li S."/>
            <person name="Ye J."/>
            <person name="Wang L."/>
            <person name="Fang L."/>
            <person name="Lei T."/>
            <person name="Chen C."/>
            <person name="Chen H."/>
            <person name="Xu Z."/>
            <person name="Li H."/>
            <person name="Huang H."/>
            <person name="Zhang F."/>
            <person name="Xu H."/>
            <person name="Li N."/>
            <person name="Zhao C."/>
            <person name="Li S."/>
            <person name="Dong L."/>
            <person name="Huang Y."/>
            <person name="Li L."/>
            <person name="Xi Y."/>
            <person name="Qi Q."/>
            <person name="Li W."/>
            <person name="Zhang B."/>
            <person name="Hu W."/>
            <person name="Zhang Y."/>
            <person name="Tian X."/>
            <person name="Jiao Y."/>
            <person name="Liang X."/>
            <person name="Jin J."/>
            <person name="Gao L."/>
            <person name="Zheng W."/>
            <person name="Hao B."/>
            <person name="Liu S."/>
            <person name="Wang W."/>
            <person name="Yuan L."/>
            <person name="Cao M."/>
            <person name="McDermott J."/>
            <person name="Samudrala R."/>
            <person name="Wang J."/>
            <person name="Wong G.K."/>
            <person name="Yang H."/>
        </authorList>
    </citation>
    <scope>NUCLEOTIDE SEQUENCE [LARGE SCALE GENOMIC DNA]</scope>
</reference>
<proteinExistence type="predicted"/>
<protein>
    <submittedName>
        <fullName evidence="1">Uncharacterized protein</fullName>
    </submittedName>
</protein>
<gene>
    <name evidence="1" type="ORF">OsJ_35438</name>
</gene>
<dbReference type="AlphaFoldDB" id="A0A8J8XGE4"/>
<organism evidence="1">
    <name type="scientific">Oryza sativa subsp. japonica</name>
    <name type="common">Rice</name>
    <dbReference type="NCBI Taxonomy" id="39947"/>
    <lineage>
        <taxon>Eukaryota</taxon>
        <taxon>Viridiplantae</taxon>
        <taxon>Streptophyta</taxon>
        <taxon>Embryophyta</taxon>
        <taxon>Tracheophyta</taxon>
        <taxon>Spermatophyta</taxon>
        <taxon>Magnoliopsida</taxon>
        <taxon>Liliopsida</taxon>
        <taxon>Poales</taxon>
        <taxon>Poaceae</taxon>
        <taxon>BOP clade</taxon>
        <taxon>Oryzoideae</taxon>
        <taxon>Oryzeae</taxon>
        <taxon>Oryzinae</taxon>
        <taxon>Oryza</taxon>
        <taxon>Oryza sativa</taxon>
    </lineage>
</organism>
<reference evidence="1" key="2">
    <citation type="submission" date="2008-12" db="EMBL/GenBank/DDBJ databases">
        <title>Improved gene annotation of the rice (Oryza sativa) genomes.</title>
        <authorList>
            <person name="Wang J."/>
            <person name="Li R."/>
            <person name="Fan W."/>
            <person name="Huang Q."/>
            <person name="Zhang J."/>
            <person name="Zhou Y."/>
            <person name="Hu Y."/>
            <person name="Zi S."/>
            <person name="Li J."/>
            <person name="Ni P."/>
            <person name="Zheng H."/>
            <person name="Zhang Y."/>
            <person name="Zhao M."/>
            <person name="Hao Q."/>
            <person name="McDermott J."/>
            <person name="Samudrala R."/>
            <person name="Kristiansen K."/>
            <person name="Wong G.K.-S."/>
        </authorList>
    </citation>
    <scope>NUCLEOTIDE SEQUENCE</scope>
</reference>
<accession>A0A8J8XGE4</accession>
<name>A0A8J8XGE4_ORYSJ</name>